<organism evidence="1 2">
    <name type="scientific">Amphibiibacter pelophylacis</name>
    <dbReference type="NCBI Taxonomy" id="1799477"/>
    <lineage>
        <taxon>Bacteria</taxon>
        <taxon>Pseudomonadati</taxon>
        <taxon>Pseudomonadota</taxon>
        <taxon>Betaproteobacteria</taxon>
        <taxon>Burkholderiales</taxon>
        <taxon>Sphaerotilaceae</taxon>
        <taxon>Amphibiibacter</taxon>
    </lineage>
</organism>
<accession>A0ACC6P520</accession>
<dbReference type="EMBL" id="JAWDIE010000024">
    <property type="protein sequence ID" value="MEJ7139323.1"/>
    <property type="molecule type" value="Genomic_DNA"/>
</dbReference>
<comment type="caution">
    <text evidence="1">The sequence shown here is derived from an EMBL/GenBank/DDBJ whole genome shotgun (WGS) entry which is preliminary data.</text>
</comment>
<protein>
    <submittedName>
        <fullName evidence="1">EI24 domain-containing protein</fullName>
    </submittedName>
</protein>
<keyword evidence="2" id="KW-1185">Reference proteome</keyword>
<sequence>MKAVMDAFWRAAAYCLHPKVLLLTLLPLAVLVMLALTLGVWFWHPAVQAVQAVIGDWSLGQTATLWLQQIGLPDLRVVLAPMIVIALALPLLVMTSLLLVSLWLTPGLVRLVQRRRFAQMAAGKGSGLWRGLGLSLGWTLLALVLTVLTVPLWLIPPLVLVLPPLIWGWLTGKVMAHDVLAEYASAEESRQILHSQRGWFLLMGVISGYLGAAPTVLFSILGAFAVVLAPLLVVVVVWLYTVVFAFTACWFAHFALARLHLLRQNDAERLDGPAAPAAGLT</sequence>
<proteinExistence type="predicted"/>
<evidence type="ECO:0000313" key="2">
    <source>
        <dbReference type="Proteomes" id="UP001364695"/>
    </source>
</evidence>
<name>A0ACC6P520_9BURK</name>
<evidence type="ECO:0000313" key="1">
    <source>
        <dbReference type="EMBL" id="MEJ7139323.1"/>
    </source>
</evidence>
<reference evidence="1" key="1">
    <citation type="submission" date="2023-10" db="EMBL/GenBank/DDBJ databases">
        <title>Amphibacter perezi, gen. nov., sp. nov. a novel taxa of the family Comamonadaceae, class Betaproteobacteria isolated from the skin microbiota of Pelophylax perezi from different populations.</title>
        <authorList>
            <person name="Costa S."/>
            <person name="Proenca D.N."/>
            <person name="Lopes I."/>
            <person name="Morais P.V."/>
        </authorList>
    </citation>
    <scope>NUCLEOTIDE SEQUENCE</scope>
    <source>
        <strain evidence="1">SL12-8</strain>
    </source>
</reference>
<gene>
    <name evidence="1" type="ORF">RV045_12930</name>
</gene>
<dbReference type="Proteomes" id="UP001364695">
    <property type="component" value="Unassembled WGS sequence"/>
</dbReference>